<comment type="caution">
    <text evidence="3">The sequence shown here is derived from an EMBL/GenBank/DDBJ whole genome shotgun (WGS) entry which is preliminary data.</text>
</comment>
<dbReference type="InterPro" id="IPR039136">
    <property type="entry name" value="NUFIP1-like"/>
</dbReference>
<keyword evidence="4" id="KW-1185">Reference proteome</keyword>
<dbReference type="GO" id="GO:0000492">
    <property type="term" value="P:box C/D snoRNP assembly"/>
    <property type="evidence" value="ECO:0007669"/>
    <property type="project" value="TreeGrafter"/>
</dbReference>
<evidence type="ECO:0000256" key="1">
    <source>
        <dbReference type="SAM" id="MobiDB-lite"/>
    </source>
</evidence>
<name>A0A103XK51_CYNCS</name>
<proteinExistence type="predicted"/>
<dbReference type="Gramene" id="KVH92168">
    <property type="protein sequence ID" value="KVH92168"/>
    <property type="gene ID" value="Ccrd_005799"/>
</dbReference>
<dbReference type="InterPro" id="IPR019496">
    <property type="entry name" value="NUFIP1_cons_dom"/>
</dbReference>
<dbReference type="OMA" id="NSFFKHC"/>
<evidence type="ECO:0000313" key="3">
    <source>
        <dbReference type="EMBL" id="KVH92168.1"/>
    </source>
</evidence>
<protein>
    <submittedName>
        <fullName evidence="3">Nuclear fragile X mental retardation-interacting protein 1, conserved domain-containing protein</fullName>
    </submittedName>
</protein>
<dbReference type="GO" id="GO:0003723">
    <property type="term" value="F:RNA binding"/>
    <property type="evidence" value="ECO:0007669"/>
    <property type="project" value="InterPro"/>
</dbReference>
<reference evidence="3 4" key="1">
    <citation type="journal article" date="2016" name="Sci. Rep.">
        <title>The genome sequence of the outbreeding globe artichoke constructed de novo incorporating a phase-aware low-pass sequencing strategy of F1 progeny.</title>
        <authorList>
            <person name="Scaglione D."/>
            <person name="Reyes-Chin-Wo S."/>
            <person name="Acquadro A."/>
            <person name="Froenicke L."/>
            <person name="Portis E."/>
            <person name="Beitel C."/>
            <person name="Tirone M."/>
            <person name="Mauro R."/>
            <person name="Lo Monaco A."/>
            <person name="Mauromicale G."/>
            <person name="Faccioli P."/>
            <person name="Cattivelli L."/>
            <person name="Rieseberg L."/>
            <person name="Michelmore R."/>
            <person name="Lanteri S."/>
        </authorList>
    </citation>
    <scope>NUCLEOTIDE SEQUENCE [LARGE SCALE GENOMIC DNA]</scope>
    <source>
        <strain evidence="3">2C</strain>
    </source>
</reference>
<feature type="region of interest" description="Disordered" evidence="1">
    <location>
        <begin position="479"/>
        <end position="534"/>
    </location>
</feature>
<gene>
    <name evidence="3" type="ORF">Ccrd_005799</name>
</gene>
<dbReference type="Pfam" id="PF10453">
    <property type="entry name" value="NUFIP1"/>
    <property type="match status" value="1"/>
</dbReference>
<feature type="compositionally biased region" description="Low complexity" evidence="1">
    <location>
        <begin position="371"/>
        <end position="385"/>
    </location>
</feature>
<evidence type="ECO:0000313" key="4">
    <source>
        <dbReference type="Proteomes" id="UP000243975"/>
    </source>
</evidence>
<feature type="domain" description="FMR1-interacting protein 1 conserved" evidence="2">
    <location>
        <begin position="391"/>
        <end position="435"/>
    </location>
</feature>
<organism evidence="3 4">
    <name type="scientific">Cynara cardunculus var. scolymus</name>
    <name type="common">Globe artichoke</name>
    <name type="synonym">Cynara scolymus</name>
    <dbReference type="NCBI Taxonomy" id="59895"/>
    <lineage>
        <taxon>Eukaryota</taxon>
        <taxon>Viridiplantae</taxon>
        <taxon>Streptophyta</taxon>
        <taxon>Embryophyta</taxon>
        <taxon>Tracheophyta</taxon>
        <taxon>Spermatophyta</taxon>
        <taxon>Magnoliopsida</taxon>
        <taxon>eudicotyledons</taxon>
        <taxon>Gunneridae</taxon>
        <taxon>Pentapetalae</taxon>
        <taxon>asterids</taxon>
        <taxon>campanulids</taxon>
        <taxon>Asterales</taxon>
        <taxon>Asteraceae</taxon>
        <taxon>Carduoideae</taxon>
        <taxon>Cardueae</taxon>
        <taxon>Carduinae</taxon>
        <taxon>Cynara</taxon>
    </lineage>
</organism>
<dbReference type="PANTHER" id="PTHR13309:SF0">
    <property type="entry name" value="FMR1-INTERACTING PROTEIN NUFIP1"/>
    <property type="match status" value="1"/>
</dbReference>
<dbReference type="STRING" id="59895.A0A103XK51"/>
<dbReference type="AlphaFoldDB" id="A0A103XK51"/>
<sequence length="627" mass="70049">MNPHHNSNQNPAAASAVQQVNSVINQQLCNGNAGGLYPNTRPIVAPSGFMNFPNQPFPLQNTMGQFPNGIGGFNPQQNFNPFPVNQFNPSQQQQGQFFAHNSMNPNAYNQNVGLPNEQVILQNTIQNICQLLQLQNRDYTQCPPVNFPMFQNQIANVMGHQNPGFHANQQFGLSNANGPVQHANQGQQRFVSPMDGNVSKQLPNMGQQLQGNPFLPHAPGSVQTQQALATVTNFQHQIAQGMGPQNHSYPQNQLFGMANSNGPGQPVNQGQQRFVAPMMDVNASRQIASTGQQGSLLLPHPSASVQKQNPCPTLANFEDNHGNIPANGNAKWTESQRKNFTGHKRNDLSHKGFKSQFQHAKHVKEKFGTYNGNTNKEGNNNAAVNSGPRNSTNQIHSEKKYCVKYTEQEVKQWREARKKHYPSSANVEKKCKKEQALSDVTNQGAMLRRQQLKEILTKQAELGCEVADIPSYYLSVSEKQIPRGKKHEREQYKKGKKFRNKRGTQLEDDDDRITKKTRPGGQDPHKPKQREPSLLQKLLTRDIKRDKTHLLQVFRFIAANSFFTGERHESLRFPSVIVRETNADVASETTSSVCNVSEKAVDVRCDDGKCNGEVLLEEPEEEGEITD</sequence>
<dbReference type="OrthoDB" id="273070at2759"/>
<feature type="region of interest" description="Disordered" evidence="1">
    <location>
        <begin position="370"/>
        <end position="396"/>
    </location>
</feature>
<accession>A0A103XK51</accession>
<evidence type="ECO:0000259" key="2">
    <source>
        <dbReference type="Pfam" id="PF10453"/>
    </source>
</evidence>
<dbReference type="Proteomes" id="UP000243975">
    <property type="component" value="Unassembled WGS sequence"/>
</dbReference>
<dbReference type="EMBL" id="LEKV01004840">
    <property type="protein sequence ID" value="KVH92168.1"/>
    <property type="molecule type" value="Genomic_DNA"/>
</dbReference>
<dbReference type="PANTHER" id="PTHR13309">
    <property type="entry name" value="NUCLEAR FRAGILE X MENTAL RETARDATION PROTEIN INTERACTING PROTEIN 1"/>
    <property type="match status" value="1"/>
</dbReference>
<dbReference type="GO" id="GO:0005634">
    <property type="term" value="C:nucleus"/>
    <property type="evidence" value="ECO:0007669"/>
    <property type="project" value="TreeGrafter"/>
</dbReference>